<name>A0AA39C2Z4_MICHY</name>
<evidence type="ECO:0000256" key="4">
    <source>
        <dbReference type="ARBA" id="ARBA00022741"/>
    </source>
</evidence>
<dbReference type="GO" id="GO:0005524">
    <property type="term" value="F:ATP binding"/>
    <property type="evidence" value="ECO:0007669"/>
    <property type="project" value="UniProtKB-KW"/>
</dbReference>
<comment type="catalytic activity">
    <reaction evidence="9 10">
        <text>S-hydroxy-S-oxy-L-cysteinyl-[peroxiredoxin] + [protein]-dithiol + ATP = S-hydroxy-L-cysteinyl-[peroxiredoxin] + [protein]-disulfide + ADP + phosphate</text>
        <dbReference type="Rhea" id="RHEA:17545"/>
        <dbReference type="Rhea" id="RHEA-COMP:10593"/>
        <dbReference type="Rhea" id="RHEA-COMP:10594"/>
        <dbReference type="Rhea" id="RHEA-COMP:13681"/>
        <dbReference type="Rhea" id="RHEA-COMP:17976"/>
        <dbReference type="ChEBI" id="CHEBI:29950"/>
        <dbReference type="ChEBI" id="CHEBI:30616"/>
        <dbReference type="ChEBI" id="CHEBI:43474"/>
        <dbReference type="ChEBI" id="CHEBI:50058"/>
        <dbReference type="ChEBI" id="CHEBI:61973"/>
        <dbReference type="ChEBI" id="CHEBI:61974"/>
        <dbReference type="ChEBI" id="CHEBI:456216"/>
        <dbReference type="EC" id="1.8.98.2"/>
    </reaction>
</comment>
<dbReference type="Gene3D" id="3.90.1530.10">
    <property type="entry name" value="Conserved hypothetical protein from pyrococcus furiosus pfu- 392566-001, ParB domain"/>
    <property type="match status" value="1"/>
</dbReference>
<organism evidence="14 15">
    <name type="scientific">Microctonus hyperodae</name>
    <name type="common">Parasitoid wasp</name>
    <dbReference type="NCBI Taxonomy" id="165561"/>
    <lineage>
        <taxon>Eukaryota</taxon>
        <taxon>Metazoa</taxon>
        <taxon>Ecdysozoa</taxon>
        <taxon>Arthropoda</taxon>
        <taxon>Hexapoda</taxon>
        <taxon>Insecta</taxon>
        <taxon>Pterygota</taxon>
        <taxon>Neoptera</taxon>
        <taxon>Endopterygota</taxon>
        <taxon>Hymenoptera</taxon>
        <taxon>Apocrita</taxon>
        <taxon>Ichneumonoidea</taxon>
        <taxon>Braconidae</taxon>
        <taxon>Euphorinae</taxon>
        <taxon>Microctonus</taxon>
    </lineage>
</organism>
<keyword evidence="15" id="KW-1185">Reference proteome</keyword>
<dbReference type="GO" id="GO:0032542">
    <property type="term" value="F:sulfiredoxin activity"/>
    <property type="evidence" value="ECO:0007669"/>
    <property type="project" value="UniProtKB-EC"/>
</dbReference>
<feature type="binding site" evidence="11">
    <location>
        <begin position="100"/>
        <end position="103"/>
    </location>
    <ligand>
        <name>ATP</name>
        <dbReference type="ChEBI" id="CHEBI:30616"/>
    </ligand>
</feature>
<comment type="caution">
    <text evidence="14">The sequence shown here is derived from an EMBL/GenBank/DDBJ whole genome shotgun (WGS) entry which is preliminary data.</text>
</comment>
<reference evidence="14" key="1">
    <citation type="journal article" date="2023" name="bioRxiv">
        <title>Scaffold-level genome assemblies of two parasitoid biocontrol wasps reveal the parthenogenesis mechanism and an associated novel virus.</title>
        <authorList>
            <person name="Inwood S."/>
            <person name="Skelly J."/>
            <person name="Guhlin J."/>
            <person name="Harrop T."/>
            <person name="Goldson S."/>
            <person name="Dearden P."/>
        </authorList>
    </citation>
    <scope>NUCLEOTIDE SEQUENCE</scope>
    <source>
        <strain evidence="14">Lincoln</strain>
        <tissue evidence="14">Whole body</tissue>
    </source>
</reference>
<dbReference type="InterPro" id="IPR003115">
    <property type="entry name" value="ParB_N"/>
</dbReference>
<evidence type="ECO:0000256" key="10">
    <source>
        <dbReference type="PIRNR" id="PIRNR017267"/>
    </source>
</evidence>
<feature type="disulfide bond" description="Interchain" evidence="12">
    <location>
        <position position="101"/>
    </location>
</feature>
<dbReference type="FunFam" id="3.90.1530.10:FF:000001">
    <property type="entry name" value="Sulfiredoxin"/>
    <property type="match status" value="1"/>
</dbReference>
<dbReference type="Pfam" id="PF02195">
    <property type="entry name" value="ParB_N"/>
    <property type="match status" value="1"/>
</dbReference>
<dbReference type="CDD" id="cd16395">
    <property type="entry name" value="Srx"/>
    <property type="match status" value="1"/>
</dbReference>
<keyword evidence="6 10" id="KW-0049">Antioxidant</keyword>
<evidence type="ECO:0000256" key="6">
    <source>
        <dbReference type="ARBA" id="ARBA00022862"/>
    </source>
</evidence>
<comment type="similarity">
    <text evidence="1 10">Belongs to the sulfiredoxin family.</text>
</comment>
<evidence type="ECO:0000256" key="8">
    <source>
        <dbReference type="ARBA" id="ARBA00023157"/>
    </source>
</evidence>
<dbReference type="Proteomes" id="UP001168972">
    <property type="component" value="Unassembled WGS sequence"/>
</dbReference>
<dbReference type="EMBL" id="JAQQBR010002560">
    <property type="protein sequence ID" value="KAK0157001.1"/>
    <property type="molecule type" value="Genomic_DNA"/>
</dbReference>
<keyword evidence="5 10" id="KW-0067">ATP-binding</keyword>
<dbReference type="PIRSF" id="PIRSF017267">
    <property type="entry name" value="Sulfiredoxin"/>
    <property type="match status" value="1"/>
</dbReference>
<dbReference type="SUPFAM" id="SSF110849">
    <property type="entry name" value="ParB/Sulfiredoxin"/>
    <property type="match status" value="1"/>
</dbReference>
<dbReference type="PANTHER" id="PTHR21348:SF2">
    <property type="entry name" value="SULFIREDOXIN-1"/>
    <property type="match status" value="1"/>
</dbReference>
<dbReference type="EC" id="1.8.98.2" evidence="2 10"/>
<evidence type="ECO:0000256" key="11">
    <source>
        <dbReference type="PIRSR" id="PIRSR017267-1"/>
    </source>
</evidence>
<evidence type="ECO:0000256" key="1">
    <source>
        <dbReference type="ARBA" id="ARBA00009609"/>
    </source>
</evidence>
<dbReference type="GO" id="GO:0034599">
    <property type="term" value="P:cellular response to oxidative stress"/>
    <property type="evidence" value="ECO:0007669"/>
    <property type="project" value="TreeGrafter"/>
</dbReference>
<evidence type="ECO:0000256" key="12">
    <source>
        <dbReference type="PIRSR" id="PIRSR017267-2"/>
    </source>
</evidence>
<evidence type="ECO:0000256" key="9">
    <source>
        <dbReference type="ARBA" id="ARBA00047514"/>
    </source>
</evidence>
<dbReference type="InterPro" id="IPR016692">
    <property type="entry name" value="Sulfiredoxin"/>
</dbReference>
<evidence type="ECO:0000256" key="7">
    <source>
        <dbReference type="ARBA" id="ARBA00023002"/>
    </source>
</evidence>
<proteinExistence type="inferred from homology"/>
<evidence type="ECO:0000256" key="2">
    <source>
        <dbReference type="ARBA" id="ARBA00013055"/>
    </source>
</evidence>
<evidence type="ECO:0000259" key="13">
    <source>
        <dbReference type="SMART" id="SM00470"/>
    </source>
</evidence>
<keyword evidence="3" id="KW-0488">Methylation</keyword>
<dbReference type="InterPro" id="IPR036086">
    <property type="entry name" value="ParB/Sulfiredoxin_sf"/>
</dbReference>
<evidence type="ECO:0000313" key="15">
    <source>
        <dbReference type="Proteomes" id="UP001168972"/>
    </source>
</evidence>
<keyword evidence="8 12" id="KW-1015">Disulfide bond</keyword>
<dbReference type="AlphaFoldDB" id="A0AA39C2Z4"/>
<reference evidence="14" key="2">
    <citation type="submission" date="2023-03" db="EMBL/GenBank/DDBJ databases">
        <authorList>
            <person name="Inwood S.N."/>
            <person name="Skelly J.G."/>
            <person name="Guhlin J."/>
            <person name="Harrop T.W.R."/>
            <person name="Goldson S.G."/>
            <person name="Dearden P.K."/>
        </authorList>
    </citation>
    <scope>NUCLEOTIDE SEQUENCE</scope>
    <source>
        <strain evidence="14">Lincoln</strain>
        <tissue evidence="14">Whole body</tissue>
    </source>
</reference>
<dbReference type="GO" id="GO:0005737">
    <property type="term" value="C:cytoplasm"/>
    <property type="evidence" value="ECO:0007669"/>
    <property type="project" value="TreeGrafter"/>
</dbReference>
<keyword evidence="4 10" id="KW-0547">Nucleotide-binding</keyword>
<evidence type="ECO:0000256" key="5">
    <source>
        <dbReference type="ARBA" id="ARBA00022840"/>
    </source>
</evidence>
<evidence type="ECO:0000256" key="3">
    <source>
        <dbReference type="ARBA" id="ARBA00022481"/>
    </source>
</evidence>
<sequence>MNNISKRLSLITRFIFINKSTVISRMNCDMTSIHSSQDAEIHDVPMNILLRPFPPDVNDEKVASLMETLSNPKTESLVPPIDVLWITGREGGDYYYSFGGCHRYTAHRRLGRHTIKAKLIKSTITDLRTYLGNSTPDLK</sequence>
<dbReference type="PANTHER" id="PTHR21348">
    <property type="match status" value="1"/>
</dbReference>
<gene>
    <name evidence="14" type="ORF">PV327_011465</name>
</gene>
<feature type="domain" description="ParB-like N-terminal" evidence="13">
    <location>
        <begin position="42"/>
        <end position="138"/>
    </location>
</feature>
<evidence type="ECO:0000313" key="14">
    <source>
        <dbReference type="EMBL" id="KAK0157001.1"/>
    </source>
</evidence>
<dbReference type="SMART" id="SM00470">
    <property type="entry name" value="ParB"/>
    <property type="match status" value="1"/>
</dbReference>
<keyword evidence="7 10" id="KW-0560">Oxidoreductase</keyword>
<accession>A0AA39C2Z4</accession>
<protein>
    <recommendedName>
        <fullName evidence="2 10">Sulfiredoxin</fullName>
        <ecNumber evidence="2 10">1.8.98.2</ecNumber>
    </recommendedName>
</protein>